<feature type="transmembrane region" description="Helical" evidence="2">
    <location>
        <begin position="29"/>
        <end position="53"/>
    </location>
</feature>
<sequence>MYAASAAFSFGVSCPVLLAVAPDLADLVVIPRVVVVAFAVLAINFCVGLSAAVNRSSSRRTEVAGVHVAVGATAASLAASNLLCKGVQAGITVTHRDGARWFFSDGSTFREAYGQQAEGHDRDVRRRQPAPDVLRHISGHCAAYMSSEFLQVHWDWGYGCGGGSSGFKCSLNRGGIRDVDGINIRIALQSSMIYATGLLAFYKQLFYNPPAIPEVDLPRTTLLILGKKEGSIWRLLPWLWSVPSESIDQAKDADESRQKPQGRVSKKLPSEKGRNFSTDNNFASWADATVSRATLHRTATLKHRVEQTAVGVVPVMKGPVQLSPHQLAPSPWPSQSHTSDDQSLADASPRHASQRPIEPDQRQPRRHDKSNL</sequence>
<keyword evidence="2" id="KW-0812">Transmembrane</keyword>
<keyword evidence="2" id="KW-1133">Transmembrane helix</keyword>
<feature type="compositionally biased region" description="Basic and acidic residues" evidence="1">
    <location>
        <begin position="357"/>
        <end position="372"/>
    </location>
</feature>
<name>A0AAD8PPT5_9PEZI</name>
<evidence type="ECO:0000313" key="3">
    <source>
        <dbReference type="EMBL" id="KAK1573473.1"/>
    </source>
</evidence>
<feature type="compositionally biased region" description="Basic and acidic residues" evidence="1">
    <location>
        <begin position="249"/>
        <end position="258"/>
    </location>
</feature>
<comment type="caution">
    <text evidence="3">The sequence shown here is derived from an EMBL/GenBank/DDBJ whole genome shotgun (WGS) entry which is preliminary data.</text>
</comment>
<dbReference type="Proteomes" id="UP001230504">
    <property type="component" value="Unassembled WGS sequence"/>
</dbReference>
<gene>
    <name evidence="3" type="ORF">LY79DRAFT_583603</name>
</gene>
<feature type="region of interest" description="Disordered" evidence="1">
    <location>
        <begin position="321"/>
        <end position="372"/>
    </location>
</feature>
<protein>
    <submittedName>
        <fullName evidence="3">Uncharacterized protein</fullName>
    </submittedName>
</protein>
<keyword evidence="4" id="KW-1185">Reference proteome</keyword>
<evidence type="ECO:0000256" key="1">
    <source>
        <dbReference type="SAM" id="MobiDB-lite"/>
    </source>
</evidence>
<dbReference type="EMBL" id="JAHLJV010000091">
    <property type="protein sequence ID" value="KAK1573473.1"/>
    <property type="molecule type" value="Genomic_DNA"/>
</dbReference>
<evidence type="ECO:0000256" key="2">
    <source>
        <dbReference type="SAM" id="Phobius"/>
    </source>
</evidence>
<keyword evidence="2" id="KW-0472">Membrane</keyword>
<dbReference type="AlphaFoldDB" id="A0AAD8PPT5"/>
<dbReference type="GeneID" id="85444575"/>
<dbReference type="RefSeq" id="XP_060409090.1">
    <property type="nucleotide sequence ID" value="XM_060560335.1"/>
</dbReference>
<accession>A0AAD8PPT5</accession>
<proteinExistence type="predicted"/>
<evidence type="ECO:0000313" key="4">
    <source>
        <dbReference type="Proteomes" id="UP001230504"/>
    </source>
</evidence>
<feature type="region of interest" description="Disordered" evidence="1">
    <location>
        <begin position="249"/>
        <end position="280"/>
    </location>
</feature>
<organism evidence="3 4">
    <name type="scientific">Colletotrichum navitas</name>
    <dbReference type="NCBI Taxonomy" id="681940"/>
    <lineage>
        <taxon>Eukaryota</taxon>
        <taxon>Fungi</taxon>
        <taxon>Dikarya</taxon>
        <taxon>Ascomycota</taxon>
        <taxon>Pezizomycotina</taxon>
        <taxon>Sordariomycetes</taxon>
        <taxon>Hypocreomycetidae</taxon>
        <taxon>Glomerellales</taxon>
        <taxon>Glomerellaceae</taxon>
        <taxon>Colletotrichum</taxon>
        <taxon>Colletotrichum graminicola species complex</taxon>
    </lineage>
</organism>
<reference evidence="3" key="1">
    <citation type="submission" date="2021-06" db="EMBL/GenBank/DDBJ databases">
        <title>Comparative genomics, transcriptomics and evolutionary studies reveal genomic signatures of adaptation to plant cell wall in hemibiotrophic fungi.</title>
        <authorList>
            <consortium name="DOE Joint Genome Institute"/>
            <person name="Baroncelli R."/>
            <person name="Diaz J.F."/>
            <person name="Benocci T."/>
            <person name="Peng M."/>
            <person name="Battaglia E."/>
            <person name="Haridas S."/>
            <person name="Andreopoulos W."/>
            <person name="Labutti K."/>
            <person name="Pangilinan J."/>
            <person name="Floch G.L."/>
            <person name="Makela M.R."/>
            <person name="Henrissat B."/>
            <person name="Grigoriev I.V."/>
            <person name="Crouch J.A."/>
            <person name="De Vries R.P."/>
            <person name="Sukno S.A."/>
            <person name="Thon M.R."/>
        </authorList>
    </citation>
    <scope>NUCLEOTIDE SEQUENCE</scope>
    <source>
        <strain evidence="3">CBS 125086</strain>
    </source>
</reference>